<evidence type="ECO:0000313" key="6">
    <source>
        <dbReference type="Proteomes" id="UP000017813"/>
    </source>
</evidence>
<dbReference type="Pfam" id="PF01298">
    <property type="entry name" value="TbpB_B_D"/>
    <property type="match status" value="1"/>
</dbReference>
<dbReference type="HOGENOM" id="CLU_069306_0_0_4"/>
<dbReference type="GO" id="GO:0009279">
    <property type="term" value="C:cell outer membrane"/>
    <property type="evidence" value="ECO:0007669"/>
    <property type="project" value="UniProtKB-SubCell"/>
</dbReference>
<accession>V9H9U9</accession>
<feature type="region of interest" description="Disordered" evidence="2">
    <location>
        <begin position="26"/>
        <end position="76"/>
    </location>
</feature>
<dbReference type="InterPro" id="IPR011250">
    <property type="entry name" value="OMP/PagP_B-barrel"/>
</dbReference>
<reference evidence="5 6" key="1">
    <citation type="submission" date="2010-03" db="EMBL/GenBank/DDBJ databases">
        <authorList>
            <consortium name="The Broad Institute Genome Sequencing Platform"/>
            <person name="Ward D."/>
            <person name="Earl A."/>
            <person name="Feldgarden M."/>
            <person name="Gevers D."/>
            <person name="Young S."/>
            <person name="Zeng Q."/>
            <person name="Koehrsen M."/>
            <person name="Alvarado L."/>
            <person name="Berlin A.M."/>
            <person name="Borenstein D."/>
            <person name="Chapman S.B."/>
            <person name="Chen Z."/>
            <person name="Engels R."/>
            <person name="Freedman E."/>
            <person name="Gellesch M."/>
            <person name="Goldberg J."/>
            <person name="Griggs A."/>
            <person name="Gujja S."/>
            <person name="Heilman E.R."/>
            <person name="Heiman D.I."/>
            <person name="Hepburn T.A."/>
            <person name="Howarth C."/>
            <person name="Jen D."/>
            <person name="Larson L."/>
            <person name="Mehta T."/>
            <person name="Park D."/>
            <person name="Pearson M."/>
            <person name="Richards J."/>
            <person name="Roberts A."/>
            <person name="Saif S."/>
            <person name="Shea T.D."/>
            <person name="Shenoy N."/>
            <person name="Sisk P."/>
            <person name="Stolte C."/>
            <person name="Sykes S.N."/>
            <person name="Walk T."/>
            <person name="White J."/>
            <person name="Yandava C."/>
            <person name="Izard J."/>
            <person name="Baranova O.V."/>
            <person name="Blanton J.M."/>
            <person name="Tanner A.C."/>
            <person name="Dewhirst F."/>
            <person name="Haas B."/>
            <person name="Nusbaum C."/>
            <person name="Birren B."/>
        </authorList>
    </citation>
    <scope>NUCLEOTIDE SEQUENCE [LARGE SCALE GENOMIC DNA]</scope>
    <source>
        <strain evidence="5 6">ATCC 29453</strain>
    </source>
</reference>
<name>V9H9U9_9NEIS</name>
<reference evidence="5 6" key="2">
    <citation type="submission" date="2011-10" db="EMBL/GenBank/DDBJ databases">
        <title>The Genome Sequence of Simonsiella muelleri ATCC 29453.</title>
        <authorList>
            <consortium name="The Broad Institute Genome Sequencing Platform"/>
            <consortium name="The Broad Institute Genome Sequencing Center for Infectious Disease"/>
            <person name="Earl A."/>
            <person name="Ward D."/>
            <person name="Feldgarden M."/>
            <person name="Gevers D."/>
            <person name="Izard J."/>
            <person name="Baranova O.V."/>
            <person name="Blanton J.M."/>
            <person name="Tanner A.C."/>
            <person name="Dewhirst F."/>
            <person name="Young S.K."/>
            <person name="Zeng Q."/>
            <person name="Gargeya S."/>
            <person name="Fitzgerald M."/>
            <person name="Haas B."/>
            <person name="Abouelleil A."/>
            <person name="Alvarado L."/>
            <person name="Arachchi H.M."/>
            <person name="Berlin A."/>
            <person name="Brown A."/>
            <person name="Chapman S.B."/>
            <person name="Chen Z."/>
            <person name="Dunbar C."/>
            <person name="Freedman E."/>
            <person name="Gearin G."/>
            <person name="Goldberg J."/>
            <person name="Griggs A."/>
            <person name="Gujja S."/>
            <person name="Heiman D."/>
            <person name="Howarth C."/>
            <person name="Larson L."/>
            <person name="Lui A."/>
            <person name="MacDonald P.J.P."/>
            <person name="Montmayeur A."/>
            <person name="Murphy C."/>
            <person name="Neiman D."/>
            <person name="Pearson M."/>
            <person name="Priest M."/>
            <person name="Roberts A."/>
            <person name="Saif S."/>
            <person name="Shea T."/>
            <person name="Shenoy N."/>
            <person name="Sisk P."/>
            <person name="Stolte C."/>
            <person name="Sykes S."/>
            <person name="Wortman J."/>
            <person name="Nusbaum C."/>
            <person name="Birren B."/>
        </authorList>
    </citation>
    <scope>NUCLEOTIDE SEQUENCE [LARGE SCALE GENOMIC DNA]</scope>
    <source>
        <strain evidence="5 6">ATCC 29453</strain>
    </source>
</reference>
<comment type="subcellular location">
    <subcellularLocation>
        <location evidence="1">Cell outer membrane</location>
    </subcellularLocation>
</comment>
<dbReference type="OrthoDB" id="5673741at2"/>
<evidence type="ECO:0000313" key="5">
    <source>
        <dbReference type="EMBL" id="EFG32100.1"/>
    </source>
</evidence>
<dbReference type="RefSeq" id="WP_002642719.1">
    <property type="nucleotide sequence ID" value="NZ_CP019448.1"/>
</dbReference>
<feature type="chain" id="PRO_5030178925" description="Transferrin-binding protein B C-lobe/N-lobe beta-barrel domain-containing protein" evidence="3">
    <location>
        <begin position="22"/>
        <end position="344"/>
    </location>
</feature>
<organism evidence="5 6">
    <name type="scientific">Simonsiella muelleri ATCC 29453</name>
    <dbReference type="NCBI Taxonomy" id="641147"/>
    <lineage>
        <taxon>Bacteria</taxon>
        <taxon>Pseudomonadati</taxon>
        <taxon>Pseudomonadota</taxon>
        <taxon>Betaproteobacteria</taxon>
        <taxon>Neisseriales</taxon>
        <taxon>Neisseriaceae</taxon>
        <taxon>Simonsiella</taxon>
    </lineage>
</organism>
<dbReference type="EMBL" id="ADCY02000051">
    <property type="protein sequence ID" value="EFG32100.1"/>
    <property type="molecule type" value="Genomic_DNA"/>
</dbReference>
<evidence type="ECO:0000256" key="3">
    <source>
        <dbReference type="SAM" id="SignalP"/>
    </source>
</evidence>
<feature type="domain" description="Transferrin-binding protein B C-lobe/N-lobe beta-barrel" evidence="4">
    <location>
        <begin position="215"/>
        <end position="343"/>
    </location>
</feature>
<dbReference type="PROSITE" id="PS51257">
    <property type="entry name" value="PROKAR_LIPOPROTEIN"/>
    <property type="match status" value="1"/>
</dbReference>
<dbReference type="Proteomes" id="UP000017813">
    <property type="component" value="Unassembled WGS sequence"/>
</dbReference>
<evidence type="ECO:0000259" key="4">
    <source>
        <dbReference type="Pfam" id="PF01298"/>
    </source>
</evidence>
<feature type="signal peptide" evidence="3">
    <location>
        <begin position="1"/>
        <end position="21"/>
    </location>
</feature>
<evidence type="ECO:0000256" key="2">
    <source>
        <dbReference type="SAM" id="MobiDB-lite"/>
    </source>
</evidence>
<keyword evidence="3" id="KW-0732">Signal</keyword>
<sequence length="344" mass="35908">MMNKKLIGLLVVATLGLSACGHGGGAEQHALGTGSTSTTGSAGGANNSNGSSSSNNSNNGTATTATTDTSSTTTDAKTTQSAFLGYSLTTYLSDLDVNGEKPSANYVIPTNKADINTLQVEGRSILLVPEDKLSTKDWYETDGKAAYTGSGTTGVAGTAAGVNPDAKYQDGTKTWSVIGNQLQHAKFGELYDEYEKHYRFAQGELTPESGVPTSRGQVKYSGFSTYTPNIEAAGVKENVKKGKSEFIVNFGEKSVIGQIQPGQAGDFDPITLKAVITTGNQFQGLNTIPEDKSTSSKAVVQGGFYGPNAEEMAGVYFYSTDETISPADKVDGTKPRGTFGATKQ</sequence>
<dbReference type="KEGG" id="smur:BWP33_00070"/>
<dbReference type="SUPFAM" id="SSF56925">
    <property type="entry name" value="OMPA-like"/>
    <property type="match status" value="1"/>
</dbReference>
<dbReference type="eggNOG" id="ENOG50335U7">
    <property type="taxonomic scope" value="Bacteria"/>
</dbReference>
<gene>
    <name evidence="5" type="ORF">HMPREF9021_00506</name>
</gene>
<comment type="caution">
    <text evidence="5">The sequence shown here is derived from an EMBL/GenBank/DDBJ whole genome shotgun (WGS) entry which is preliminary data.</text>
</comment>
<dbReference type="AlphaFoldDB" id="V9H9U9"/>
<dbReference type="Gene3D" id="2.40.160.90">
    <property type="match status" value="1"/>
</dbReference>
<evidence type="ECO:0000256" key="1">
    <source>
        <dbReference type="ARBA" id="ARBA00004442"/>
    </source>
</evidence>
<feature type="compositionally biased region" description="Low complexity" evidence="2">
    <location>
        <begin position="32"/>
        <end position="76"/>
    </location>
</feature>
<dbReference type="InterPro" id="IPR001677">
    <property type="entry name" value="TbpB_B_D"/>
</dbReference>
<protein>
    <recommendedName>
        <fullName evidence="4">Transferrin-binding protein B C-lobe/N-lobe beta-barrel domain-containing protein</fullName>
    </recommendedName>
</protein>
<keyword evidence="6" id="KW-1185">Reference proteome</keyword>
<proteinExistence type="predicted"/>